<organism evidence="1 2">
    <name type="scientific">Croceitalea rosinachiae</name>
    <dbReference type="NCBI Taxonomy" id="3075596"/>
    <lineage>
        <taxon>Bacteria</taxon>
        <taxon>Pseudomonadati</taxon>
        <taxon>Bacteroidota</taxon>
        <taxon>Flavobacteriia</taxon>
        <taxon>Flavobacteriales</taxon>
        <taxon>Flavobacteriaceae</taxon>
        <taxon>Croceitalea</taxon>
    </lineage>
</organism>
<sequence>MEKVEVIKLFDEYVGIADVQMCIGQIESCLSQNQKIKEGKDKIKSFRILVEKKIREFDPLLIGYLTLFLQREKDISITINFSKNPNYKIKDENSFIFQMRQYCVYAYISTGVYPELQFGGQTCNIIWGGKFVNNTYVASRSIFPLLFIYGTRNNRRVLDFELLFTKSLEALIDGPENFKQLGIKKLNELPADVSWYRSGEKMIKEYNRSIISKVNAKDRRASMIGLARMYFNYALEEAKIAHLYFKRDWNDENYKTKLKGLQAGNIKNLEEIKDYYDNIKGVFEELAKSSILHQIIYSTVLSTVMLKSKGGRDALTKDTKKDFTDKIIGLWKYTADVCVCLKEMAKNISEHSTDASGNQARPGALSIRRYSKGDWNQLRSADKFYKNYAFTFESEVKGILEVNAFDLGEIGVMKKLITDTQRLYKKYESNSAFRAPLEKDRNRLERGEVSLKDLIDLRSNHLNFQVKRSMAHLGLLILSKLIGENQGILSVASYGHNDSKDRRTASTAAITNDVEFPIEKGTIFNISLPIKTGETLRSDLPTRLKVPSETTAMEIKGIEALFKYEIIQPEEFGRDYKVDPNKIYIIQIFTEISQAISGREDEELWFERIQDQIDLLPVLKISGKFVFLLNFENSKDLDESHLFRLLGKMSLVFSSVPLIVCGLTNQLFIKLIRVNEVFNSEKPNGVSFWNENMATLVYSSTKIMGDTFYLIDVLWGKEEKDFIAINKMAEQVSFNSLFLGSNPDWIRSKEKELQENNLERLNPDSPLLFYNKNLPLPFDLILKDGDGHTYFEKNATVLLQNRLKAE</sequence>
<name>A0ABU3ACX4_9FLAO</name>
<evidence type="ECO:0000313" key="2">
    <source>
        <dbReference type="Proteomes" id="UP001255246"/>
    </source>
</evidence>
<gene>
    <name evidence="1" type="ORF">RM706_13395</name>
</gene>
<dbReference type="EMBL" id="JAVRHR010000003">
    <property type="protein sequence ID" value="MDT0608037.1"/>
    <property type="molecule type" value="Genomic_DNA"/>
</dbReference>
<reference evidence="1 2" key="1">
    <citation type="submission" date="2023-09" db="EMBL/GenBank/DDBJ databases">
        <authorList>
            <person name="Rey-Velasco X."/>
        </authorList>
    </citation>
    <scope>NUCLEOTIDE SEQUENCE [LARGE SCALE GENOMIC DNA]</scope>
    <source>
        <strain evidence="1 2">F388</strain>
    </source>
</reference>
<dbReference type="Proteomes" id="UP001255246">
    <property type="component" value="Unassembled WGS sequence"/>
</dbReference>
<comment type="caution">
    <text evidence="1">The sequence shown here is derived from an EMBL/GenBank/DDBJ whole genome shotgun (WGS) entry which is preliminary data.</text>
</comment>
<evidence type="ECO:0000313" key="1">
    <source>
        <dbReference type="EMBL" id="MDT0608037.1"/>
    </source>
</evidence>
<accession>A0ABU3ACX4</accession>
<protein>
    <submittedName>
        <fullName evidence="1">Uncharacterized protein</fullName>
    </submittedName>
</protein>
<dbReference type="RefSeq" id="WP_311352389.1">
    <property type="nucleotide sequence ID" value="NZ_JAVRHR010000003.1"/>
</dbReference>
<keyword evidence="2" id="KW-1185">Reference proteome</keyword>
<proteinExistence type="predicted"/>